<comment type="caution">
    <text evidence="2">The sequence shown here is derived from an EMBL/GenBank/DDBJ whole genome shotgun (WGS) entry which is preliminary data.</text>
</comment>
<organism evidence="2 3">
    <name type="scientific">Tritrichomonas musculus</name>
    <dbReference type="NCBI Taxonomy" id="1915356"/>
    <lineage>
        <taxon>Eukaryota</taxon>
        <taxon>Metamonada</taxon>
        <taxon>Parabasalia</taxon>
        <taxon>Tritrichomonadida</taxon>
        <taxon>Tritrichomonadidae</taxon>
        <taxon>Tritrichomonas</taxon>
    </lineage>
</organism>
<dbReference type="CDD" id="cd00077">
    <property type="entry name" value="HDc"/>
    <property type="match status" value="1"/>
</dbReference>
<dbReference type="InterPro" id="IPR003607">
    <property type="entry name" value="HD/PDEase_dom"/>
</dbReference>
<dbReference type="Proteomes" id="UP001470230">
    <property type="component" value="Unassembled WGS sequence"/>
</dbReference>
<gene>
    <name evidence="2" type="ORF">M9Y10_029056</name>
</gene>
<evidence type="ECO:0000313" key="3">
    <source>
        <dbReference type="Proteomes" id="UP001470230"/>
    </source>
</evidence>
<proteinExistence type="predicted"/>
<name>A0ABR2KL13_9EUKA</name>
<accession>A0ABR2KL13</accession>
<dbReference type="Pfam" id="PF01966">
    <property type="entry name" value="HD"/>
    <property type="match status" value="1"/>
</dbReference>
<feature type="domain" description="HD" evidence="1">
    <location>
        <begin position="29"/>
        <end position="130"/>
    </location>
</feature>
<dbReference type="SUPFAM" id="SSF109604">
    <property type="entry name" value="HD-domain/PDEase-like"/>
    <property type="match status" value="1"/>
</dbReference>
<sequence>MSVNSEIKQYVVENILPVYSTFDEGHNEKHILEVTQRSFDLYNDIKNEYDLDINMIYIIASYHDIGMKISRENHPFYSSEILTKDENLKKWFNSNQIRTMAEAVADHSTSSGHVPRSIYGKIVSDADKDTNIDVGLLRAWNYSLNHFPNFSYEERIEDLHKVIVQRFGDSSTGGQSLVKFYISSSRNKKFVEEMLLYAHNKKALEIKMSELVK</sequence>
<dbReference type="InterPro" id="IPR006674">
    <property type="entry name" value="HD_domain"/>
</dbReference>
<evidence type="ECO:0000313" key="2">
    <source>
        <dbReference type="EMBL" id="KAK8891834.1"/>
    </source>
</evidence>
<dbReference type="EMBL" id="JAPFFF010000004">
    <property type="protein sequence ID" value="KAK8891834.1"/>
    <property type="molecule type" value="Genomic_DNA"/>
</dbReference>
<keyword evidence="3" id="KW-1185">Reference proteome</keyword>
<evidence type="ECO:0000259" key="1">
    <source>
        <dbReference type="Pfam" id="PF01966"/>
    </source>
</evidence>
<dbReference type="Gene3D" id="1.10.3210.10">
    <property type="entry name" value="Hypothetical protein af1432"/>
    <property type="match status" value="1"/>
</dbReference>
<protein>
    <recommendedName>
        <fullName evidence="1">HD domain-containing protein</fullName>
    </recommendedName>
</protein>
<reference evidence="2 3" key="1">
    <citation type="submission" date="2024-04" db="EMBL/GenBank/DDBJ databases">
        <title>Tritrichomonas musculus Genome.</title>
        <authorList>
            <person name="Alves-Ferreira E."/>
            <person name="Grigg M."/>
            <person name="Lorenzi H."/>
            <person name="Galac M."/>
        </authorList>
    </citation>
    <scope>NUCLEOTIDE SEQUENCE [LARGE SCALE GENOMIC DNA]</scope>
    <source>
        <strain evidence="2 3">EAF2021</strain>
    </source>
</reference>